<proteinExistence type="predicted"/>
<protein>
    <submittedName>
        <fullName evidence="1">PEBP-like protein</fullName>
    </submittedName>
</protein>
<evidence type="ECO:0000313" key="2">
    <source>
        <dbReference type="Proteomes" id="UP000814140"/>
    </source>
</evidence>
<accession>A0ACB8TFY7</accession>
<gene>
    <name evidence="1" type="ORF">BV25DRAFT_1911992</name>
</gene>
<keyword evidence="2" id="KW-1185">Reference proteome</keyword>
<comment type="caution">
    <text evidence="1">The sequence shown here is derived from an EMBL/GenBank/DDBJ whole genome shotgun (WGS) entry which is preliminary data.</text>
</comment>
<reference evidence="1" key="2">
    <citation type="journal article" date="2022" name="New Phytol.">
        <title>Evolutionary transition to the ectomycorrhizal habit in the genomes of a hyperdiverse lineage of mushroom-forming fungi.</title>
        <authorList>
            <person name="Looney B."/>
            <person name="Miyauchi S."/>
            <person name="Morin E."/>
            <person name="Drula E."/>
            <person name="Courty P.E."/>
            <person name="Kohler A."/>
            <person name="Kuo A."/>
            <person name="LaButti K."/>
            <person name="Pangilinan J."/>
            <person name="Lipzen A."/>
            <person name="Riley R."/>
            <person name="Andreopoulos W."/>
            <person name="He G."/>
            <person name="Johnson J."/>
            <person name="Nolan M."/>
            <person name="Tritt A."/>
            <person name="Barry K.W."/>
            <person name="Grigoriev I.V."/>
            <person name="Nagy L.G."/>
            <person name="Hibbett D."/>
            <person name="Henrissat B."/>
            <person name="Matheny P.B."/>
            <person name="Labbe J."/>
            <person name="Martin F.M."/>
        </authorList>
    </citation>
    <scope>NUCLEOTIDE SEQUENCE</scope>
    <source>
        <strain evidence="1">HHB10654</strain>
    </source>
</reference>
<organism evidence="1 2">
    <name type="scientific">Artomyces pyxidatus</name>
    <dbReference type="NCBI Taxonomy" id="48021"/>
    <lineage>
        <taxon>Eukaryota</taxon>
        <taxon>Fungi</taxon>
        <taxon>Dikarya</taxon>
        <taxon>Basidiomycota</taxon>
        <taxon>Agaricomycotina</taxon>
        <taxon>Agaricomycetes</taxon>
        <taxon>Russulales</taxon>
        <taxon>Auriscalpiaceae</taxon>
        <taxon>Artomyces</taxon>
    </lineage>
</organism>
<dbReference type="Proteomes" id="UP000814140">
    <property type="component" value="Unassembled WGS sequence"/>
</dbReference>
<reference evidence="1" key="1">
    <citation type="submission" date="2021-03" db="EMBL/GenBank/DDBJ databases">
        <authorList>
            <consortium name="DOE Joint Genome Institute"/>
            <person name="Ahrendt S."/>
            <person name="Looney B.P."/>
            <person name="Miyauchi S."/>
            <person name="Morin E."/>
            <person name="Drula E."/>
            <person name="Courty P.E."/>
            <person name="Chicoki N."/>
            <person name="Fauchery L."/>
            <person name="Kohler A."/>
            <person name="Kuo A."/>
            <person name="Labutti K."/>
            <person name="Pangilinan J."/>
            <person name="Lipzen A."/>
            <person name="Riley R."/>
            <person name="Andreopoulos W."/>
            <person name="He G."/>
            <person name="Johnson J."/>
            <person name="Barry K.W."/>
            <person name="Grigoriev I.V."/>
            <person name="Nagy L."/>
            <person name="Hibbett D."/>
            <person name="Henrissat B."/>
            <person name="Matheny P.B."/>
            <person name="Labbe J."/>
            <person name="Martin F."/>
        </authorList>
    </citation>
    <scope>NUCLEOTIDE SEQUENCE</scope>
    <source>
        <strain evidence="1">HHB10654</strain>
    </source>
</reference>
<evidence type="ECO:0000313" key="1">
    <source>
        <dbReference type="EMBL" id="KAI0067348.1"/>
    </source>
</evidence>
<sequence>MATEQYSLREELASIRLPPSIRGVLEVTYPTFTVTSGTIYPREATQTEPTITFPGAETDAEYTLIMTDPDLMMKNDSLSGQVRHWLQPGLRFNSEWRASSTQPAITAYLGPAPGLGTGNHRYFFVLTKQAQGVGESLLNNRFTIGGAEADLKDRMGFDVAEYIAETGLEVVDTFMQVGGNVASTALDVKLMTESVAHKIVGK</sequence>
<dbReference type="EMBL" id="MU277190">
    <property type="protein sequence ID" value="KAI0067348.1"/>
    <property type="molecule type" value="Genomic_DNA"/>
</dbReference>
<name>A0ACB8TFY7_9AGAM</name>